<protein>
    <submittedName>
        <fullName evidence="5">BamA/TamA family outer membrane protein</fullName>
    </submittedName>
</protein>
<keyword evidence="6" id="KW-1185">Reference proteome</keyword>
<evidence type="ECO:0000256" key="3">
    <source>
        <dbReference type="SAM" id="SignalP"/>
    </source>
</evidence>
<reference evidence="5 6" key="1">
    <citation type="submission" date="2019-08" db="EMBL/GenBank/DDBJ databases">
        <authorList>
            <person name="Seo M.-J."/>
        </authorList>
    </citation>
    <scope>NUCLEOTIDE SEQUENCE [LARGE SCALE GENOMIC DNA]</scope>
    <source>
        <strain evidence="5 6">KIGAM108</strain>
    </source>
</reference>
<dbReference type="GO" id="GO:0019867">
    <property type="term" value="C:outer membrane"/>
    <property type="evidence" value="ECO:0007669"/>
    <property type="project" value="InterPro"/>
</dbReference>
<sequence length="382" mass="42650">MFVLRAGATLLLTLLALATHAQSAADSVAARKPAKKPRRVKVAALPIVFSQPETGLAYGAAVLPVWRFGQDTTTRSSNARVLAYRTQRKQSSASLTHAIFTPGERYFISGEAQYFNLPIYYYGVGNDTRKSEKSDISYRVFILNQRVLKRLRPGLFVGGVYRLTNLYRIRVDDPLTDDATRPNWLLERPERERQPTLTSGLGPALLYDTRDNILSAHHGNFLDATALLMAKGLGSDFSFTRLQFDARHYRVLGSKEAEHTVLAGQLLGTFHGGTVPFRELAQLGGERMMRGIYEGRFRDRQLLAAQVELRQQLFWRLRGVLFGSAGQVQPQVTDFRPGQFNLAGGAGLRIDVNRQDRLSIRIDYGVGSGQSSGLYFAFNEAF</sequence>
<organism evidence="5 6">
    <name type="scientific">Hymenobacter lutimineralis</name>
    <dbReference type="NCBI Taxonomy" id="2606448"/>
    <lineage>
        <taxon>Bacteria</taxon>
        <taxon>Pseudomonadati</taxon>
        <taxon>Bacteroidota</taxon>
        <taxon>Cytophagia</taxon>
        <taxon>Cytophagales</taxon>
        <taxon>Hymenobacteraceae</taxon>
        <taxon>Hymenobacter</taxon>
    </lineage>
</organism>
<dbReference type="AlphaFoldDB" id="A0A5D6V5G4"/>
<evidence type="ECO:0000256" key="1">
    <source>
        <dbReference type="ARBA" id="ARBA00004370"/>
    </source>
</evidence>
<feature type="chain" id="PRO_5022985848" evidence="3">
    <location>
        <begin position="22"/>
        <end position="382"/>
    </location>
</feature>
<evidence type="ECO:0000256" key="2">
    <source>
        <dbReference type="ARBA" id="ARBA00023136"/>
    </source>
</evidence>
<dbReference type="InterPro" id="IPR000184">
    <property type="entry name" value="Bac_surfAg_D15"/>
</dbReference>
<feature type="signal peptide" evidence="3">
    <location>
        <begin position="1"/>
        <end position="21"/>
    </location>
</feature>
<dbReference type="Pfam" id="PF01103">
    <property type="entry name" value="Omp85"/>
    <property type="match status" value="1"/>
</dbReference>
<keyword evidence="2" id="KW-0472">Membrane</keyword>
<keyword evidence="3" id="KW-0732">Signal</keyword>
<dbReference type="EMBL" id="VTHL01000008">
    <property type="protein sequence ID" value="TYZ10139.1"/>
    <property type="molecule type" value="Genomic_DNA"/>
</dbReference>
<dbReference type="Proteomes" id="UP000322791">
    <property type="component" value="Unassembled WGS sequence"/>
</dbReference>
<comment type="subcellular location">
    <subcellularLocation>
        <location evidence="1">Membrane</location>
    </subcellularLocation>
</comment>
<gene>
    <name evidence="5" type="ORF">FY528_09770</name>
</gene>
<comment type="caution">
    <text evidence="5">The sequence shown here is derived from an EMBL/GenBank/DDBJ whole genome shotgun (WGS) entry which is preliminary data.</text>
</comment>
<proteinExistence type="predicted"/>
<evidence type="ECO:0000313" key="5">
    <source>
        <dbReference type="EMBL" id="TYZ10139.1"/>
    </source>
</evidence>
<evidence type="ECO:0000259" key="4">
    <source>
        <dbReference type="Pfam" id="PF01103"/>
    </source>
</evidence>
<feature type="domain" description="Bacterial surface antigen (D15)" evidence="4">
    <location>
        <begin position="157"/>
        <end position="366"/>
    </location>
</feature>
<evidence type="ECO:0000313" key="6">
    <source>
        <dbReference type="Proteomes" id="UP000322791"/>
    </source>
</evidence>
<accession>A0A5D6V5G4</accession>
<name>A0A5D6V5G4_9BACT</name>
<dbReference type="Gene3D" id="2.40.160.50">
    <property type="entry name" value="membrane protein fhac: a member of the omp85/tpsb transporter family"/>
    <property type="match status" value="1"/>
</dbReference>
<dbReference type="RefSeq" id="WP_149070814.1">
    <property type="nucleotide sequence ID" value="NZ_VTHL01000008.1"/>
</dbReference>